<name>A0A8H6DUY2_COCSA</name>
<comment type="subcellular location">
    <subcellularLocation>
        <location evidence="1">Membrane</location>
        <topology evidence="1">Multi-pass membrane protein</topology>
    </subcellularLocation>
</comment>
<keyword evidence="4 9" id="KW-0732">Signal</keyword>
<feature type="domain" description="ML-like" evidence="10">
    <location>
        <begin position="28"/>
        <end position="170"/>
    </location>
</feature>
<gene>
    <name evidence="11" type="ORF">GGP41_006254</name>
</gene>
<evidence type="ECO:0000256" key="4">
    <source>
        <dbReference type="ARBA" id="ARBA00022729"/>
    </source>
</evidence>
<feature type="transmembrane region" description="Helical" evidence="8">
    <location>
        <begin position="253"/>
        <end position="279"/>
    </location>
</feature>
<dbReference type="GO" id="GO:0055085">
    <property type="term" value="P:transmembrane transport"/>
    <property type="evidence" value="ECO:0007669"/>
    <property type="project" value="TreeGrafter"/>
</dbReference>
<comment type="similarity">
    <text evidence="2">Belongs to the transient receptor potential (TRP) ion channel family.</text>
</comment>
<feature type="compositionally biased region" description="Pro residues" evidence="7">
    <location>
        <begin position="636"/>
        <end position="646"/>
    </location>
</feature>
<evidence type="ECO:0000256" key="8">
    <source>
        <dbReference type="SAM" id="Phobius"/>
    </source>
</evidence>
<dbReference type="InterPro" id="IPR032800">
    <property type="entry name" value="TRP_N"/>
</dbReference>
<evidence type="ECO:0000256" key="9">
    <source>
        <dbReference type="SAM" id="SignalP"/>
    </source>
</evidence>
<dbReference type="InterPro" id="IPR040241">
    <property type="entry name" value="TRP_Flc/Pkd2-like"/>
</dbReference>
<proteinExistence type="inferred from homology"/>
<evidence type="ECO:0000259" key="10">
    <source>
        <dbReference type="SMART" id="SM01320"/>
    </source>
</evidence>
<dbReference type="Proteomes" id="UP000624244">
    <property type="component" value="Unassembled WGS sequence"/>
</dbReference>
<accession>A0A8H6DUY2</accession>
<evidence type="ECO:0000256" key="2">
    <source>
        <dbReference type="ARBA" id="ARBA00010642"/>
    </source>
</evidence>
<evidence type="ECO:0000256" key="5">
    <source>
        <dbReference type="ARBA" id="ARBA00022989"/>
    </source>
</evidence>
<evidence type="ECO:0000256" key="6">
    <source>
        <dbReference type="ARBA" id="ARBA00023136"/>
    </source>
</evidence>
<organism evidence="11 12">
    <name type="scientific">Cochliobolus sativus</name>
    <name type="common">Common root rot and spot blotch fungus</name>
    <name type="synonym">Bipolaris sorokiniana</name>
    <dbReference type="NCBI Taxonomy" id="45130"/>
    <lineage>
        <taxon>Eukaryota</taxon>
        <taxon>Fungi</taxon>
        <taxon>Dikarya</taxon>
        <taxon>Ascomycota</taxon>
        <taxon>Pezizomycotina</taxon>
        <taxon>Dothideomycetes</taxon>
        <taxon>Pleosporomycetidae</taxon>
        <taxon>Pleosporales</taxon>
        <taxon>Pleosporineae</taxon>
        <taxon>Pleosporaceae</taxon>
        <taxon>Bipolaris</taxon>
    </lineage>
</organism>
<feature type="region of interest" description="Disordered" evidence="7">
    <location>
        <begin position="540"/>
        <end position="565"/>
    </location>
</feature>
<comment type="caution">
    <text evidence="11">The sequence shown here is derived from an EMBL/GenBank/DDBJ whole genome shotgun (WGS) entry which is preliminary data.</text>
</comment>
<dbReference type="PANTHER" id="PTHR31145:SF5">
    <property type="entry name" value="DUF907 DOMAIN PROTEIN (AFU_ORTHOLOGUE AFUA_2G06100)"/>
    <property type="match status" value="1"/>
</dbReference>
<evidence type="ECO:0000313" key="12">
    <source>
        <dbReference type="Proteomes" id="UP000624244"/>
    </source>
</evidence>
<dbReference type="SMART" id="SM01320">
    <property type="entry name" value="TRP_N"/>
    <property type="match status" value="1"/>
</dbReference>
<dbReference type="PANTHER" id="PTHR31145">
    <property type="entry name" value="INTEGRAL MEMBRANE PROTEIN (AFU_ORTHOLOGUE AFUA_7G01610)"/>
    <property type="match status" value="1"/>
</dbReference>
<dbReference type="Pfam" id="PF14558">
    <property type="entry name" value="TRP_N"/>
    <property type="match status" value="1"/>
</dbReference>
<feature type="transmembrane region" description="Helical" evidence="8">
    <location>
        <begin position="420"/>
        <end position="439"/>
    </location>
</feature>
<reference evidence="11" key="1">
    <citation type="submission" date="2019-11" db="EMBL/GenBank/DDBJ databases">
        <title>Bipolaris sorokiniana Genome sequencing.</title>
        <authorList>
            <person name="Wang H."/>
        </authorList>
    </citation>
    <scope>NUCLEOTIDE SEQUENCE</scope>
</reference>
<evidence type="ECO:0000256" key="7">
    <source>
        <dbReference type="SAM" id="MobiDB-lite"/>
    </source>
</evidence>
<feature type="transmembrane region" description="Helical" evidence="8">
    <location>
        <begin position="482"/>
        <end position="511"/>
    </location>
</feature>
<evidence type="ECO:0000256" key="1">
    <source>
        <dbReference type="ARBA" id="ARBA00004141"/>
    </source>
</evidence>
<dbReference type="GO" id="GO:0009272">
    <property type="term" value="P:fungal-type cell wall biogenesis"/>
    <property type="evidence" value="ECO:0007669"/>
    <property type="project" value="TreeGrafter"/>
</dbReference>
<evidence type="ECO:0000313" key="11">
    <source>
        <dbReference type="EMBL" id="KAF5849376.1"/>
    </source>
</evidence>
<feature type="transmembrane region" description="Helical" evidence="8">
    <location>
        <begin position="332"/>
        <end position="357"/>
    </location>
</feature>
<feature type="signal peptide" evidence="9">
    <location>
        <begin position="1"/>
        <end position="26"/>
    </location>
</feature>
<feature type="transmembrane region" description="Helical" evidence="8">
    <location>
        <begin position="451"/>
        <end position="470"/>
    </location>
</feature>
<feature type="transmembrane region" description="Helical" evidence="8">
    <location>
        <begin position="300"/>
        <end position="326"/>
    </location>
</feature>
<protein>
    <recommendedName>
        <fullName evidence="10">ML-like domain-containing protein</fullName>
    </recommendedName>
</protein>
<sequence>MRLNTRYSTMLAPFILLASAPLGAMAGDVLQTNGFSSCLDGPSDIVVNKLDIKFDRSTKKVTFDVSGTNEKTQKVMATLTVAAYGRNVYNRTFNPCDGDVKVDQLCPVPSGTFSAKGEQSIPDDIMSQIPGIAFNIPDIDSQAKMYLRSIDTNQDLACITSSVTNGKSLSTTGVQYIAAGIAAGALANATLVHVNQDKSLSKRAMNLLLWARDELSTNVNQDSTPQEGDSKLMIYAKDMQGYIQEYSIPDRNAFMTVLLIFAIVVAAITVGILLFKVILETWALFGSFPKRLTSFRKRYWWTLAKTITNLILLLYGIWVLYCVYQFKNGDSWAVKTLAGITLAAFTGILAFFTWKIYTIANKFKKMEGNPDVLYDDKEVWRKYSIFYENYKKSYWWIFVPAIVFIFARGCVIAGANGHGLAQAAGQLIVESLLLIMLLWARPYSLKSSNWINISISVIRVLSVVCILVFVEELGMSQTTKTVTGLVLVVVQATLTGVLGILIAVNAIIICCKENPHRKKRKEAEKARDLDNLTPLDARNSLLMDPQEYKRSSLPSPFGPRTEGYDRVPLADQHTAYSGPGGRPFGEDQGHLLADASTFGRAPSHGRMMSHDSSPGPDAEMGYHQPPGYVPNAPNAPWQPQPQRGPY</sequence>
<dbReference type="InterPro" id="IPR010308">
    <property type="entry name" value="TRP_C"/>
</dbReference>
<dbReference type="AlphaFoldDB" id="A0A8H6DUY2"/>
<keyword evidence="6 8" id="KW-0472">Membrane</keyword>
<feature type="transmembrane region" description="Helical" evidence="8">
    <location>
        <begin position="394"/>
        <end position="414"/>
    </location>
</feature>
<feature type="chain" id="PRO_5034228177" description="ML-like domain-containing protein" evidence="9">
    <location>
        <begin position="27"/>
        <end position="646"/>
    </location>
</feature>
<dbReference type="Pfam" id="PF06011">
    <property type="entry name" value="TRP"/>
    <property type="match status" value="1"/>
</dbReference>
<dbReference type="GO" id="GO:0016020">
    <property type="term" value="C:membrane"/>
    <property type="evidence" value="ECO:0007669"/>
    <property type="project" value="UniProtKB-SubCell"/>
</dbReference>
<feature type="region of interest" description="Disordered" evidence="7">
    <location>
        <begin position="597"/>
        <end position="646"/>
    </location>
</feature>
<dbReference type="EMBL" id="WNKQ01000009">
    <property type="protein sequence ID" value="KAF5849376.1"/>
    <property type="molecule type" value="Genomic_DNA"/>
</dbReference>
<evidence type="ECO:0000256" key="3">
    <source>
        <dbReference type="ARBA" id="ARBA00022692"/>
    </source>
</evidence>
<keyword evidence="5 8" id="KW-1133">Transmembrane helix</keyword>
<keyword evidence="3 8" id="KW-0812">Transmembrane</keyword>